<protein>
    <submittedName>
        <fullName evidence="1">Uncharacterized protein</fullName>
    </submittedName>
</protein>
<organism evidence="1">
    <name type="scientific">Picea sitchensis</name>
    <name type="common">Sitka spruce</name>
    <name type="synonym">Pinus sitchensis</name>
    <dbReference type="NCBI Taxonomy" id="3332"/>
    <lineage>
        <taxon>Eukaryota</taxon>
        <taxon>Viridiplantae</taxon>
        <taxon>Streptophyta</taxon>
        <taxon>Embryophyta</taxon>
        <taxon>Tracheophyta</taxon>
        <taxon>Spermatophyta</taxon>
        <taxon>Pinopsida</taxon>
        <taxon>Pinidae</taxon>
        <taxon>Conifers I</taxon>
        <taxon>Pinales</taxon>
        <taxon>Pinaceae</taxon>
        <taxon>Picea</taxon>
    </lineage>
</organism>
<proteinExistence type="evidence at transcript level"/>
<sequence length="53" mass="6072">MIFHLDVMTWVIIRSLKPISNILPKNRMCTLLLAAPHPPKVTNLAPRKIVIQE</sequence>
<dbReference type="EMBL" id="EF085827">
    <property type="protein sequence ID" value="ABK25123.1"/>
    <property type="molecule type" value="mRNA"/>
</dbReference>
<dbReference type="AlphaFoldDB" id="A9NWW2"/>
<evidence type="ECO:0000313" key="1">
    <source>
        <dbReference type="EMBL" id="ABK25123.1"/>
    </source>
</evidence>
<reference evidence="1" key="1">
    <citation type="journal article" date="2008" name="BMC Genomics">
        <title>A conifer genomics resource of 200,000 spruce (Picea spp.) ESTs and 6,464 high-quality, sequence-finished full-length cDNAs for Sitka spruce (Picea sitchensis).</title>
        <authorList>
            <person name="Ralph S.G."/>
            <person name="Chun H.J."/>
            <person name="Kolosova N."/>
            <person name="Cooper D."/>
            <person name="Oddy C."/>
            <person name="Ritland C.E."/>
            <person name="Kirkpatrick R."/>
            <person name="Moore R."/>
            <person name="Barber S."/>
            <person name="Holt R.A."/>
            <person name="Jones S.J."/>
            <person name="Marra M.A."/>
            <person name="Douglas C.J."/>
            <person name="Ritland K."/>
            <person name="Bohlmann J."/>
        </authorList>
    </citation>
    <scope>NUCLEOTIDE SEQUENCE</scope>
    <source>
        <tissue evidence="1">Bark</tissue>
    </source>
</reference>
<name>A9NWW2_PICSI</name>
<accession>A9NWW2</accession>